<feature type="region of interest" description="Disordered" evidence="1">
    <location>
        <begin position="27"/>
        <end position="52"/>
    </location>
</feature>
<evidence type="ECO:0000256" key="1">
    <source>
        <dbReference type="SAM" id="MobiDB-lite"/>
    </source>
</evidence>
<accession>G0U0E0</accession>
<sequence>MFTGSDYVSFAHITPLDILPCSAPERSWPSSHEKEQFGSLSPSPPSSDVREVSQPLRDVEGRVFVKFIDTLKKNAKAKYFSIQSDATMAYMYKLVNAWLPEVGTIICYTAQTDERGRIFPLVKEVLSPEAEVPAYVFCQSVPQSLDMKVEHYGVVNILVLHPDGDLVSGYVPLIVSWPPTCSIEMLQEQIGKMCCTSPSEVTYMKLQPVVNCSVRSGVVTLTSLFRQCEETDEKLPQVAIIYPALSTGDLVQVDMMDQTGRRLNVQGMIKRTQHKDNVIYYDVEDTSLNYIMEGLTCAQVLPLQDL</sequence>
<reference evidence="2" key="1">
    <citation type="journal article" date="2012" name="Proc. Natl. Acad. Sci. U.S.A.">
        <title>Antigenic diversity is generated by distinct evolutionary mechanisms in African trypanosome species.</title>
        <authorList>
            <person name="Jackson A.P."/>
            <person name="Berry A."/>
            <person name="Aslett M."/>
            <person name="Allison H.C."/>
            <person name="Burton P."/>
            <person name="Vavrova-Anderson J."/>
            <person name="Brown R."/>
            <person name="Browne H."/>
            <person name="Corton N."/>
            <person name="Hauser H."/>
            <person name="Gamble J."/>
            <person name="Gilderthorp R."/>
            <person name="Marcello L."/>
            <person name="McQuillan J."/>
            <person name="Otto T.D."/>
            <person name="Quail M.A."/>
            <person name="Sanders M.J."/>
            <person name="van Tonder A."/>
            <person name="Ginger M.L."/>
            <person name="Field M.C."/>
            <person name="Barry J.D."/>
            <person name="Hertz-Fowler C."/>
            <person name="Berriman M."/>
        </authorList>
    </citation>
    <scope>NUCLEOTIDE SEQUENCE</scope>
    <source>
        <strain evidence="2">Y486</strain>
    </source>
</reference>
<dbReference type="VEuPathDB" id="TriTrypDB:TvY486_0801470"/>
<proteinExistence type="predicted"/>
<dbReference type="OMA" id="VLRLCAM"/>
<organism evidence="2">
    <name type="scientific">Trypanosoma vivax (strain Y486)</name>
    <dbReference type="NCBI Taxonomy" id="1055687"/>
    <lineage>
        <taxon>Eukaryota</taxon>
        <taxon>Discoba</taxon>
        <taxon>Euglenozoa</taxon>
        <taxon>Kinetoplastea</taxon>
        <taxon>Metakinetoplastina</taxon>
        <taxon>Trypanosomatida</taxon>
        <taxon>Trypanosomatidae</taxon>
        <taxon>Trypanosoma</taxon>
        <taxon>Duttonella</taxon>
    </lineage>
</organism>
<evidence type="ECO:0000313" key="2">
    <source>
        <dbReference type="EMBL" id="CCC49538.1"/>
    </source>
</evidence>
<protein>
    <submittedName>
        <fullName evidence="2">Uncharacterized protein</fullName>
    </submittedName>
</protein>
<dbReference type="EMBL" id="HE573024">
    <property type="protein sequence ID" value="CCC49538.1"/>
    <property type="molecule type" value="Genomic_DNA"/>
</dbReference>
<dbReference type="AlphaFoldDB" id="G0U0E0"/>
<gene>
    <name evidence="2" type="ORF">TVY486_0801470</name>
</gene>
<name>G0U0E0_TRYVY</name>